<feature type="compositionally biased region" description="Basic residues" evidence="1">
    <location>
        <begin position="12"/>
        <end position="38"/>
    </location>
</feature>
<accession>A0A6J4R414</accession>
<proteinExistence type="predicted"/>
<gene>
    <name evidence="2" type="ORF">AVDCRST_MAG38-34</name>
</gene>
<protein>
    <submittedName>
        <fullName evidence="2">Uncharacterized protein</fullName>
    </submittedName>
</protein>
<dbReference type="AlphaFoldDB" id="A0A6J4R414"/>
<name>A0A6J4R414_9ACTN</name>
<evidence type="ECO:0000256" key="1">
    <source>
        <dbReference type="SAM" id="MobiDB-lite"/>
    </source>
</evidence>
<feature type="non-terminal residue" evidence="2">
    <location>
        <position position="48"/>
    </location>
</feature>
<feature type="region of interest" description="Disordered" evidence="1">
    <location>
        <begin position="1"/>
        <end position="48"/>
    </location>
</feature>
<evidence type="ECO:0000313" key="2">
    <source>
        <dbReference type="EMBL" id="CAA9460775.1"/>
    </source>
</evidence>
<organism evidence="2">
    <name type="scientific">uncultured Solirubrobacteraceae bacterium</name>
    <dbReference type="NCBI Taxonomy" id="1162706"/>
    <lineage>
        <taxon>Bacteria</taxon>
        <taxon>Bacillati</taxon>
        <taxon>Actinomycetota</taxon>
        <taxon>Thermoleophilia</taxon>
        <taxon>Solirubrobacterales</taxon>
        <taxon>Solirubrobacteraceae</taxon>
        <taxon>environmental samples</taxon>
    </lineage>
</organism>
<feature type="non-terminal residue" evidence="2">
    <location>
        <position position="1"/>
    </location>
</feature>
<sequence length="48" mass="5762">GPRDPLRPAQPARHRGRRRARPLPRRSQRRARRLRVPRLRPPGAERRV</sequence>
<reference evidence="2" key="1">
    <citation type="submission" date="2020-02" db="EMBL/GenBank/DDBJ databases">
        <authorList>
            <person name="Meier V. D."/>
        </authorList>
    </citation>
    <scope>NUCLEOTIDE SEQUENCE</scope>
    <source>
        <strain evidence="2">AVDCRST_MAG38</strain>
    </source>
</reference>
<dbReference type="EMBL" id="CADCVJ010000001">
    <property type="protein sequence ID" value="CAA9460775.1"/>
    <property type="molecule type" value="Genomic_DNA"/>
</dbReference>